<keyword evidence="3" id="KW-1185">Reference proteome</keyword>
<gene>
    <name evidence="2" type="ORF">SAMN04489760_10824</name>
</gene>
<dbReference type="RefSeq" id="WP_093883030.1">
    <property type="nucleotide sequence ID" value="NZ_FOBS01000008.1"/>
</dbReference>
<feature type="transmembrane region" description="Helical" evidence="1">
    <location>
        <begin position="111"/>
        <end position="130"/>
    </location>
</feature>
<dbReference type="OrthoDB" id="5518562at2"/>
<dbReference type="Pfam" id="PF19991">
    <property type="entry name" value="HMA_2"/>
    <property type="match status" value="1"/>
</dbReference>
<accession>A0A1H7WUX0</accession>
<name>A0A1H7WUX0_9BACT</name>
<keyword evidence="1" id="KW-0472">Membrane</keyword>
<protein>
    <submittedName>
        <fullName evidence="2">Uncharacterized protein</fullName>
    </submittedName>
</protein>
<organism evidence="2 3">
    <name type="scientific">Syntrophus gentianae</name>
    <dbReference type="NCBI Taxonomy" id="43775"/>
    <lineage>
        <taxon>Bacteria</taxon>
        <taxon>Pseudomonadati</taxon>
        <taxon>Thermodesulfobacteriota</taxon>
        <taxon>Syntrophia</taxon>
        <taxon>Syntrophales</taxon>
        <taxon>Syntrophaceae</taxon>
        <taxon>Syntrophus</taxon>
    </lineage>
</organism>
<keyword evidence="1" id="KW-0812">Transmembrane</keyword>
<feature type="transmembrane region" description="Helical" evidence="1">
    <location>
        <begin position="136"/>
        <end position="153"/>
    </location>
</feature>
<dbReference type="Proteomes" id="UP000198744">
    <property type="component" value="Unassembled WGS sequence"/>
</dbReference>
<evidence type="ECO:0000313" key="3">
    <source>
        <dbReference type="Proteomes" id="UP000198744"/>
    </source>
</evidence>
<reference evidence="2 3" key="1">
    <citation type="submission" date="2016-10" db="EMBL/GenBank/DDBJ databases">
        <authorList>
            <person name="de Groot N.N."/>
        </authorList>
    </citation>
    <scope>NUCLEOTIDE SEQUENCE [LARGE SCALE GENOMIC DNA]</scope>
    <source>
        <strain evidence="2 3">DSM 8423</strain>
    </source>
</reference>
<keyword evidence="1" id="KW-1133">Transmembrane helix</keyword>
<evidence type="ECO:0000313" key="2">
    <source>
        <dbReference type="EMBL" id="SEM25356.1"/>
    </source>
</evidence>
<dbReference type="EMBL" id="FOBS01000008">
    <property type="protein sequence ID" value="SEM25356.1"/>
    <property type="molecule type" value="Genomic_DNA"/>
</dbReference>
<dbReference type="STRING" id="43775.SAMN04489760_10824"/>
<dbReference type="AlphaFoldDB" id="A0A1H7WUX0"/>
<evidence type="ECO:0000256" key="1">
    <source>
        <dbReference type="SAM" id="Phobius"/>
    </source>
</evidence>
<proteinExistence type="predicted"/>
<sequence length="164" mass="18126">MIPNAYISSRTANRLRIKIPSRRRDADYFETLLNHLSGQEGIDSVSIQPLTASVLLIHSIDSSTILNNAEQNELLHIVQDETMPTSRPIMHGALAKSYLDIDHSVTRITSGITNIGGIAFIALVGVGIYQISRGNFAAPAWYTAFWYALNILLKTKEQENSSVV</sequence>